<dbReference type="FunFam" id="3.30.70.330:FF:000121">
    <property type="entry name" value="Splicing factor 3b subunit 4"/>
    <property type="match status" value="1"/>
</dbReference>
<evidence type="ECO:0000259" key="8">
    <source>
        <dbReference type="PROSITE" id="PS50102"/>
    </source>
</evidence>
<evidence type="ECO:0000256" key="7">
    <source>
        <dbReference type="SAM" id="MobiDB-lite"/>
    </source>
</evidence>
<dbReference type="InterPro" id="IPR035979">
    <property type="entry name" value="RBD_domain_sf"/>
</dbReference>
<keyword evidence="3" id="KW-0677">Repeat</keyword>
<dbReference type="InterPro" id="IPR034159">
    <property type="entry name" value="SF3B4_RRM2"/>
</dbReference>
<evidence type="ECO:0000313" key="10">
    <source>
        <dbReference type="Proteomes" id="UP000242877"/>
    </source>
</evidence>
<evidence type="ECO:0000256" key="1">
    <source>
        <dbReference type="ARBA" id="ARBA00004123"/>
    </source>
</evidence>
<evidence type="ECO:0000256" key="4">
    <source>
        <dbReference type="ARBA" id="ARBA00022884"/>
    </source>
</evidence>
<dbReference type="EMBL" id="AZGZ01000036">
    <property type="protein sequence ID" value="KZZ87279.1"/>
    <property type="molecule type" value="Genomic_DNA"/>
</dbReference>
<feature type="domain" description="RRM" evidence="8">
    <location>
        <begin position="13"/>
        <end position="91"/>
    </location>
</feature>
<accession>A0A167VAX4</accession>
<sequence length="401" mass="41507">MSGARHWEQDKEATVYIGNLDERVTDSLVWELMLQAGRIVNVHLPKDRVTQTHQGYGFVEFVSEEDAEYAAKIMNQVRLYGKPIRVNKASADKLKTVEVGAELFIGNLDPMVTEQVLYDTFSRFGTLVSIPKVARDDNGLSKGYGFVSFSAFEASDDAIANMNGQFLMNKEITVQYAYKKDGKGERHGDQAERMLAAQARKHNVQPVNPAMPPAGGPPGASGPNVPPHSANPAAAAAAGPMGGPSPLTPASAIPPPIPLGPAGYAPPPIPPSAPMAMAPPTPYAPSNRGGMPPYPPQAAPTHRGVPPTGPASASSPMGLPPRPPPSHGGYGGPHPHHQMAHGGHAHGAPPPPPPAGFGGGQVQGGRYVPPGPPAGFGPGVGAGGVPPPPPGFQGGYARGGR</sequence>
<dbReference type="GO" id="GO:0048026">
    <property type="term" value="P:positive regulation of mRNA splicing, via spliceosome"/>
    <property type="evidence" value="ECO:0007669"/>
    <property type="project" value="TreeGrafter"/>
</dbReference>
<dbReference type="GO" id="GO:0005686">
    <property type="term" value="C:U2 snRNP"/>
    <property type="evidence" value="ECO:0007669"/>
    <property type="project" value="TreeGrafter"/>
</dbReference>
<dbReference type="SMART" id="SM00360">
    <property type="entry name" value="RRM"/>
    <property type="match status" value="2"/>
</dbReference>
<keyword evidence="4 6" id="KW-0694">RNA-binding</keyword>
<evidence type="ECO:0000256" key="5">
    <source>
        <dbReference type="ARBA" id="ARBA00023242"/>
    </source>
</evidence>
<dbReference type="InterPro" id="IPR000504">
    <property type="entry name" value="RRM_dom"/>
</dbReference>
<feature type="region of interest" description="Disordered" evidence="7">
    <location>
        <begin position="203"/>
        <end position="254"/>
    </location>
</feature>
<dbReference type="Proteomes" id="UP000242877">
    <property type="component" value="Unassembled WGS sequence"/>
</dbReference>
<proteinExistence type="inferred from homology"/>
<dbReference type="InterPro" id="IPR012677">
    <property type="entry name" value="Nucleotide-bd_a/b_plait_sf"/>
</dbReference>
<dbReference type="InterPro" id="IPR034158">
    <property type="entry name" value="SF3B4_RRM1"/>
</dbReference>
<dbReference type="Pfam" id="PF00076">
    <property type="entry name" value="RRM_1"/>
    <property type="match status" value="2"/>
</dbReference>
<feature type="region of interest" description="Disordered" evidence="7">
    <location>
        <begin position="276"/>
        <end position="401"/>
    </location>
</feature>
<dbReference type="OrthoDB" id="10259687at2759"/>
<dbReference type="CDD" id="cd12334">
    <property type="entry name" value="RRM1_SF3B4"/>
    <property type="match status" value="1"/>
</dbReference>
<dbReference type="Gene3D" id="3.30.70.330">
    <property type="match status" value="2"/>
</dbReference>
<organism evidence="9 10">
    <name type="scientific">Ascosphaera apis ARSEF 7405</name>
    <dbReference type="NCBI Taxonomy" id="392613"/>
    <lineage>
        <taxon>Eukaryota</taxon>
        <taxon>Fungi</taxon>
        <taxon>Dikarya</taxon>
        <taxon>Ascomycota</taxon>
        <taxon>Pezizomycotina</taxon>
        <taxon>Eurotiomycetes</taxon>
        <taxon>Eurotiomycetidae</taxon>
        <taxon>Onygenales</taxon>
        <taxon>Ascosphaeraceae</taxon>
        <taxon>Ascosphaera</taxon>
    </lineage>
</organism>
<evidence type="ECO:0000313" key="9">
    <source>
        <dbReference type="EMBL" id="KZZ87279.1"/>
    </source>
</evidence>
<comment type="caution">
    <text evidence="9">The sequence shown here is derived from an EMBL/GenBank/DDBJ whole genome shotgun (WGS) entry which is preliminary data.</text>
</comment>
<dbReference type="GO" id="GO:0071011">
    <property type="term" value="C:precatalytic spliceosome"/>
    <property type="evidence" value="ECO:0007669"/>
    <property type="project" value="TreeGrafter"/>
</dbReference>
<feature type="compositionally biased region" description="Gly residues" evidence="7">
    <location>
        <begin position="392"/>
        <end position="401"/>
    </location>
</feature>
<gene>
    <name evidence="9" type="ORF">AAP_05803</name>
</gene>
<dbReference type="VEuPathDB" id="FungiDB:AAP_05803"/>
<dbReference type="CDD" id="cd12335">
    <property type="entry name" value="RRM2_SF3B4"/>
    <property type="match status" value="1"/>
</dbReference>
<dbReference type="PANTHER" id="PTHR48030:SF3">
    <property type="entry name" value="SPLICING FACTOR 3B SUBUNIT 4"/>
    <property type="match status" value="1"/>
</dbReference>
<comment type="similarity">
    <text evidence="2">Belongs to the SF3B4 family.</text>
</comment>
<protein>
    <submittedName>
        <fullName evidence="9">Nucleotide-binding, alpha-beta plait</fullName>
    </submittedName>
</protein>
<name>A0A167VAX4_9EURO</name>
<reference evidence="9 10" key="1">
    <citation type="journal article" date="2016" name="Genome Biol. Evol.">
        <title>Divergent and convergent evolution of fungal pathogenicity.</title>
        <authorList>
            <person name="Shang Y."/>
            <person name="Xiao G."/>
            <person name="Zheng P."/>
            <person name="Cen K."/>
            <person name="Zhan S."/>
            <person name="Wang C."/>
        </authorList>
    </citation>
    <scope>NUCLEOTIDE SEQUENCE [LARGE SCALE GENOMIC DNA]</scope>
    <source>
        <strain evidence="9 10">ARSEF 7405</strain>
    </source>
</reference>
<dbReference type="GO" id="GO:0003723">
    <property type="term" value="F:RNA binding"/>
    <property type="evidence" value="ECO:0007669"/>
    <property type="project" value="UniProtKB-UniRule"/>
</dbReference>
<evidence type="ECO:0000256" key="2">
    <source>
        <dbReference type="ARBA" id="ARBA00008363"/>
    </source>
</evidence>
<dbReference type="FunFam" id="3.30.70.330:FF:000288">
    <property type="entry name" value="Splicing factor 3b subunit 4"/>
    <property type="match status" value="1"/>
</dbReference>
<feature type="domain" description="RRM" evidence="8">
    <location>
        <begin position="101"/>
        <end position="179"/>
    </location>
</feature>
<comment type="subcellular location">
    <subcellularLocation>
        <location evidence="1">Nucleus</location>
    </subcellularLocation>
</comment>
<dbReference type="AlphaFoldDB" id="A0A167VAX4"/>
<evidence type="ECO:0000256" key="3">
    <source>
        <dbReference type="ARBA" id="ARBA00022737"/>
    </source>
</evidence>
<keyword evidence="10" id="KW-1185">Reference proteome</keyword>
<keyword evidence="5" id="KW-0539">Nucleus</keyword>
<dbReference type="InterPro" id="IPR052084">
    <property type="entry name" value="SF3B4_spliceosome_assoc"/>
</dbReference>
<feature type="compositionally biased region" description="Low complexity" evidence="7">
    <location>
        <begin position="221"/>
        <end position="251"/>
    </location>
</feature>
<dbReference type="PROSITE" id="PS50102">
    <property type="entry name" value="RRM"/>
    <property type="match status" value="2"/>
</dbReference>
<evidence type="ECO:0000256" key="6">
    <source>
        <dbReference type="PROSITE-ProRule" id="PRU00176"/>
    </source>
</evidence>
<dbReference type="SUPFAM" id="SSF54928">
    <property type="entry name" value="RNA-binding domain, RBD"/>
    <property type="match status" value="1"/>
</dbReference>
<dbReference type="PANTHER" id="PTHR48030">
    <property type="entry name" value="SPLICING FACTOR 3B SUBUNIT 4"/>
    <property type="match status" value="1"/>
</dbReference>
<dbReference type="GO" id="GO:0005730">
    <property type="term" value="C:nucleolus"/>
    <property type="evidence" value="ECO:0007669"/>
    <property type="project" value="TreeGrafter"/>
</dbReference>